<dbReference type="SUPFAM" id="SSF75011">
    <property type="entry name" value="3-carboxy-cis,cis-mucoante lactonizing enzyme"/>
    <property type="match status" value="1"/>
</dbReference>
<dbReference type="RefSeq" id="WP_166918134.1">
    <property type="nucleotide sequence ID" value="NZ_JAASRN010000001.1"/>
</dbReference>
<dbReference type="AlphaFoldDB" id="A0A846MMQ8"/>
<accession>A0A846MMQ8</accession>
<gene>
    <name evidence="2" type="ORF">FHS56_000319</name>
</gene>
<evidence type="ECO:0000313" key="2">
    <source>
        <dbReference type="EMBL" id="NIK72833.1"/>
    </source>
</evidence>
<keyword evidence="3" id="KW-1185">Reference proteome</keyword>
<feature type="chain" id="PRO_5032942490" description="WD40 repeat domain-containing protein" evidence="1">
    <location>
        <begin position="23"/>
        <end position="267"/>
    </location>
</feature>
<feature type="signal peptide" evidence="1">
    <location>
        <begin position="1"/>
        <end position="22"/>
    </location>
</feature>
<evidence type="ECO:0008006" key="4">
    <source>
        <dbReference type="Google" id="ProtNLM"/>
    </source>
</evidence>
<dbReference type="Proteomes" id="UP000537126">
    <property type="component" value="Unassembled WGS sequence"/>
</dbReference>
<dbReference type="EMBL" id="JAASRN010000001">
    <property type="protein sequence ID" value="NIK72833.1"/>
    <property type="molecule type" value="Genomic_DNA"/>
</dbReference>
<reference evidence="2 3" key="1">
    <citation type="submission" date="2020-03" db="EMBL/GenBank/DDBJ databases">
        <title>Genomic Encyclopedia of Type Strains, Phase IV (KMG-IV): sequencing the most valuable type-strain genomes for metagenomic binning, comparative biology and taxonomic classification.</title>
        <authorList>
            <person name="Goeker M."/>
        </authorList>
    </citation>
    <scope>NUCLEOTIDE SEQUENCE [LARGE SCALE GENOMIC DNA]</scope>
    <source>
        <strain evidence="2 3">DSM 5718</strain>
    </source>
</reference>
<keyword evidence="1" id="KW-0732">Signal</keyword>
<name>A0A846MMQ8_9BACT</name>
<evidence type="ECO:0000313" key="3">
    <source>
        <dbReference type="Proteomes" id="UP000537126"/>
    </source>
</evidence>
<comment type="caution">
    <text evidence="2">The sequence shown here is derived from an EMBL/GenBank/DDBJ whole genome shotgun (WGS) entry which is preliminary data.</text>
</comment>
<sequence length="267" mass="31128">MNRSLYCSLLVLLLLLAPRLHAQDTLKLFAELPFGSLAAWGSLRPGQLLLADLDANLYLIDHQGQRLSAQSLPSRVVLSEVHSRGGVQTLLFSVDAQQLFFIDRFLRLTRQLQIPFAFGNITALAWAPDGSLRLWDSQARRLLAWDMSSTAPQQLYYMQENLPPVRQMHFVQNYLLLTDGKTYILFFDLLGNYIDKIYFHEPVEIGFWQEGYWLYENHRLRGVRLPSRLQAFDVYFEQTSRILKILCLFPSFLSWDGTKLFFWLFQN</sequence>
<proteinExistence type="predicted"/>
<organism evidence="2 3">
    <name type="scientific">Thermonema lapsum</name>
    <dbReference type="NCBI Taxonomy" id="28195"/>
    <lineage>
        <taxon>Bacteria</taxon>
        <taxon>Pseudomonadati</taxon>
        <taxon>Bacteroidota</taxon>
        <taxon>Cytophagia</taxon>
        <taxon>Cytophagales</taxon>
        <taxon>Thermonemataceae</taxon>
        <taxon>Thermonema</taxon>
    </lineage>
</organism>
<evidence type="ECO:0000256" key="1">
    <source>
        <dbReference type="SAM" id="SignalP"/>
    </source>
</evidence>
<protein>
    <recommendedName>
        <fullName evidence="4">WD40 repeat domain-containing protein</fullName>
    </recommendedName>
</protein>